<evidence type="ECO:0000313" key="8">
    <source>
        <dbReference type="Proteomes" id="UP001589887"/>
    </source>
</evidence>
<evidence type="ECO:0000256" key="4">
    <source>
        <dbReference type="ARBA" id="ARBA00022777"/>
    </source>
</evidence>
<dbReference type="Gene3D" id="3.40.1190.20">
    <property type="match status" value="1"/>
</dbReference>
<evidence type="ECO:0000256" key="2">
    <source>
        <dbReference type="ARBA" id="ARBA00022679"/>
    </source>
</evidence>
<dbReference type="RefSeq" id="WP_394318008.1">
    <property type="nucleotide sequence ID" value="NZ_JBHMQV010000009.1"/>
</dbReference>
<dbReference type="EMBL" id="JBHMQV010000009">
    <property type="protein sequence ID" value="MFC0844048.1"/>
    <property type="molecule type" value="Genomic_DNA"/>
</dbReference>
<dbReference type="GO" id="GO:0016301">
    <property type="term" value="F:kinase activity"/>
    <property type="evidence" value="ECO:0007669"/>
    <property type="project" value="UniProtKB-KW"/>
</dbReference>
<dbReference type="CDD" id="cd01167">
    <property type="entry name" value="bac_FRK"/>
    <property type="match status" value="1"/>
</dbReference>
<evidence type="ECO:0000259" key="6">
    <source>
        <dbReference type="Pfam" id="PF00294"/>
    </source>
</evidence>
<sequence length="321" mass="32827">MTAVAPDSGRAPVLVIGEALVDILVRADGTRSARPGGSPANAAVGLARLGHRIRLATRVGDDLAGRDIRAHLRDSGVELTEGSVVPGPTSTATAHLDAGGAATYDFDIAWEAPEVPAGPFHVHTGSLATALAPGADRVLKSVEAARRAGTVSYDPNIRPLLLGTPAEERPRVERFVALSDVVKASHEDLAWLYPRQDVDSIARAWLESGPSLVVVTLGPDGALARWRDGGCELPAAAVRVTDTVGAGDAFTSGLLSGLLDGGLLGAAPDAGTPRVRLGGRAAADVLASALVGAIGAAALTCMREGADPPTRAALERWRRGG</sequence>
<name>A0ABV6TE16_9ACTN</name>
<keyword evidence="4 7" id="KW-0418">Kinase</keyword>
<dbReference type="Proteomes" id="UP001589887">
    <property type="component" value="Unassembled WGS sequence"/>
</dbReference>
<evidence type="ECO:0000256" key="1">
    <source>
        <dbReference type="ARBA" id="ARBA00010688"/>
    </source>
</evidence>
<proteinExistence type="inferred from homology"/>
<dbReference type="InterPro" id="IPR011611">
    <property type="entry name" value="PfkB_dom"/>
</dbReference>
<dbReference type="Pfam" id="PF00294">
    <property type="entry name" value="PfkB"/>
    <property type="match status" value="1"/>
</dbReference>
<comment type="similarity">
    <text evidence="1">Belongs to the carbohydrate kinase PfkB family.</text>
</comment>
<reference evidence="7 8" key="1">
    <citation type="submission" date="2024-09" db="EMBL/GenBank/DDBJ databases">
        <authorList>
            <person name="Sun Q."/>
            <person name="Mori K."/>
        </authorList>
    </citation>
    <scope>NUCLEOTIDE SEQUENCE [LARGE SCALE GENOMIC DNA]</scope>
    <source>
        <strain evidence="7 8">JCM 4557</strain>
    </source>
</reference>
<dbReference type="SUPFAM" id="SSF53613">
    <property type="entry name" value="Ribokinase-like"/>
    <property type="match status" value="1"/>
</dbReference>
<evidence type="ECO:0000256" key="3">
    <source>
        <dbReference type="ARBA" id="ARBA00022741"/>
    </source>
</evidence>
<comment type="caution">
    <text evidence="7">The sequence shown here is derived from an EMBL/GenBank/DDBJ whole genome shotgun (WGS) entry which is preliminary data.</text>
</comment>
<organism evidence="7 8">
    <name type="scientific">Streptomyces noboritoensis</name>
    <dbReference type="NCBI Taxonomy" id="67337"/>
    <lineage>
        <taxon>Bacteria</taxon>
        <taxon>Bacillati</taxon>
        <taxon>Actinomycetota</taxon>
        <taxon>Actinomycetes</taxon>
        <taxon>Kitasatosporales</taxon>
        <taxon>Streptomycetaceae</taxon>
        <taxon>Streptomyces</taxon>
    </lineage>
</organism>
<accession>A0ABV6TE16</accession>
<dbReference type="PROSITE" id="PS00584">
    <property type="entry name" value="PFKB_KINASES_2"/>
    <property type="match status" value="1"/>
</dbReference>
<dbReference type="EC" id="2.7.1.-" evidence="7"/>
<dbReference type="InterPro" id="IPR050306">
    <property type="entry name" value="PfkB_Carbo_kinase"/>
</dbReference>
<dbReference type="InterPro" id="IPR029056">
    <property type="entry name" value="Ribokinase-like"/>
</dbReference>
<evidence type="ECO:0000313" key="7">
    <source>
        <dbReference type="EMBL" id="MFC0844048.1"/>
    </source>
</evidence>
<dbReference type="PANTHER" id="PTHR43085:SF1">
    <property type="entry name" value="PSEUDOURIDINE KINASE-RELATED"/>
    <property type="match status" value="1"/>
</dbReference>
<keyword evidence="3" id="KW-0547">Nucleotide-binding</keyword>
<dbReference type="InterPro" id="IPR002173">
    <property type="entry name" value="Carboh/pur_kinase_PfkB_CS"/>
</dbReference>
<keyword evidence="5" id="KW-0067">ATP-binding</keyword>
<keyword evidence="8" id="KW-1185">Reference proteome</keyword>
<feature type="domain" description="Carbohydrate kinase PfkB" evidence="6">
    <location>
        <begin position="14"/>
        <end position="263"/>
    </location>
</feature>
<keyword evidence="2 7" id="KW-0808">Transferase</keyword>
<gene>
    <name evidence="7" type="ORF">ACFH04_10040</name>
</gene>
<protein>
    <submittedName>
        <fullName evidence="7">Carbohydrate kinase</fullName>
        <ecNumber evidence="7">2.7.1.-</ecNumber>
    </submittedName>
</protein>
<dbReference type="PANTHER" id="PTHR43085">
    <property type="entry name" value="HEXOKINASE FAMILY MEMBER"/>
    <property type="match status" value="1"/>
</dbReference>
<evidence type="ECO:0000256" key="5">
    <source>
        <dbReference type="ARBA" id="ARBA00022840"/>
    </source>
</evidence>